<comment type="caution">
    <text evidence="2">The sequence shown here is derived from an EMBL/GenBank/DDBJ whole genome shotgun (WGS) entry which is preliminary data.</text>
</comment>
<evidence type="ECO:0000313" key="3">
    <source>
        <dbReference type="Proteomes" id="UP001158049"/>
    </source>
</evidence>
<dbReference type="RefSeq" id="WP_283440472.1">
    <property type="nucleotide sequence ID" value="NZ_FXUL01000001.1"/>
</dbReference>
<reference evidence="2 3" key="1">
    <citation type="submission" date="2017-05" db="EMBL/GenBank/DDBJ databases">
        <authorList>
            <person name="Varghese N."/>
            <person name="Submissions S."/>
        </authorList>
    </citation>
    <scope>NUCLEOTIDE SEQUENCE [LARGE SCALE GENOMIC DNA]</scope>
    <source>
        <strain evidence="2 3">DSM 26001</strain>
    </source>
</reference>
<name>A0ABY1PRN0_9BURK</name>
<accession>A0ABY1PRN0</accession>
<evidence type="ECO:0000313" key="2">
    <source>
        <dbReference type="EMBL" id="SMP43672.1"/>
    </source>
</evidence>
<evidence type="ECO:0000256" key="1">
    <source>
        <dbReference type="SAM" id="SignalP"/>
    </source>
</evidence>
<dbReference type="Proteomes" id="UP001158049">
    <property type="component" value="Unassembled WGS sequence"/>
</dbReference>
<keyword evidence="3" id="KW-1185">Reference proteome</keyword>
<dbReference type="EMBL" id="FXUL01000001">
    <property type="protein sequence ID" value="SMP43672.1"/>
    <property type="molecule type" value="Genomic_DNA"/>
</dbReference>
<gene>
    <name evidence="2" type="ORF">SAMN06295970_101327</name>
</gene>
<keyword evidence="1" id="KW-0732">Signal</keyword>
<sequence length="161" mass="16490">MRAAPLLALGLCLSLAAGRAAADAPLWTAVEDSTLESMRGGFDFGNGLTVSFGIERAVYINGALVTSTTVNVGDLARVTPEQAALVTRQAAAINLVQNGPGNASALTGSDLATPGTVIQNTLSNQNIQSQTIINASSNAMGLMKTLNTLTSMREALGNSVR</sequence>
<organism evidence="2 3">
    <name type="scientific">Noviherbaspirillum suwonense</name>
    <dbReference type="NCBI Taxonomy" id="1224511"/>
    <lineage>
        <taxon>Bacteria</taxon>
        <taxon>Pseudomonadati</taxon>
        <taxon>Pseudomonadota</taxon>
        <taxon>Betaproteobacteria</taxon>
        <taxon>Burkholderiales</taxon>
        <taxon>Oxalobacteraceae</taxon>
        <taxon>Noviherbaspirillum</taxon>
    </lineage>
</organism>
<feature type="signal peptide" evidence="1">
    <location>
        <begin position="1"/>
        <end position="22"/>
    </location>
</feature>
<protein>
    <submittedName>
        <fullName evidence="2">Uncharacterized protein</fullName>
    </submittedName>
</protein>
<proteinExistence type="predicted"/>
<feature type="chain" id="PRO_5045660218" evidence="1">
    <location>
        <begin position="23"/>
        <end position="161"/>
    </location>
</feature>